<keyword evidence="2" id="KW-1185">Reference proteome</keyword>
<comment type="caution">
    <text evidence="1">The sequence shown here is derived from an EMBL/GenBank/DDBJ whole genome shotgun (WGS) entry which is preliminary data.</text>
</comment>
<evidence type="ECO:0000313" key="1">
    <source>
        <dbReference type="EMBL" id="KAH1090495.1"/>
    </source>
</evidence>
<evidence type="ECO:0000313" key="2">
    <source>
        <dbReference type="Proteomes" id="UP000828251"/>
    </source>
</evidence>
<organism evidence="1 2">
    <name type="scientific">Gossypium stocksii</name>
    <dbReference type="NCBI Taxonomy" id="47602"/>
    <lineage>
        <taxon>Eukaryota</taxon>
        <taxon>Viridiplantae</taxon>
        <taxon>Streptophyta</taxon>
        <taxon>Embryophyta</taxon>
        <taxon>Tracheophyta</taxon>
        <taxon>Spermatophyta</taxon>
        <taxon>Magnoliopsida</taxon>
        <taxon>eudicotyledons</taxon>
        <taxon>Gunneridae</taxon>
        <taxon>Pentapetalae</taxon>
        <taxon>rosids</taxon>
        <taxon>malvids</taxon>
        <taxon>Malvales</taxon>
        <taxon>Malvaceae</taxon>
        <taxon>Malvoideae</taxon>
        <taxon>Gossypium</taxon>
    </lineage>
</organism>
<protein>
    <submittedName>
        <fullName evidence="1">Uncharacterized protein</fullName>
    </submittedName>
</protein>
<dbReference type="OrthoDB" id="1000264at2759"/>
<gene>
    <name evidence="1" type="ORF">J1N35_017752</name>
</gene>
<proteinExistence type="predicted"/>
<dbReference type="EMBL" id="JAIQCV010000006">
    <property type="protein sequence ID" value="KAH1090495.1"/>
    <property type="molecule type" value="Genomic_DNA"/>
</dbReference>
<sequence>MSKEKFEQRWAKKSVKKALSVVEERLGKLEGSIEDVNESLDGVDNLINNWKEQSIDYVKTSLDFAMDKVNELFNSHKDKLSERNDALEAIVMALKKETMVTTMALSTRIDEFEVELALCQAIVGEGVSSATPSYKDVPKQKKFVGTIFACYVDNFL</sequence>
<dbReference type="Proteomes" id="UP000828251">
    <property type="component" value="Unassembled WGS sequence"/>
</dbReference>
<name>A0A9D3VP53_9ROSI</name>
<accession>A0A9D3VP53</accession>
<dbReference type="AlphaFoldDB" id="A0A9D3VP53"/>
<reference evidence="1 2" key="1">
    <citation type="journal article" date="2021" name="Plant Biotechnol. J.">
        <title>Multi-omics assisted identification of the key and species-specific regulatory components of drought-tolerant mechanisms in Gossypium stocksii.</title>
        <authorList>
            <person name="Yu D."/>
            <person name="Ke L."/>
            <person name="Zhang D."/>
            <person name="Wu Y."/>
            <person name="Sun Y."/>
            <person name="Mei J."/>
            <person name="Sun J."/>
            <person name="Sun Y."/>
        </authorList>
    </citation>
    <scope>NUCLEOTIDE SEQUENCE [LARGE SCALE GENOMIC DNA]</scope>
    <source>
        <strain evidence="2">cv. E1</strain>
        <tissue evidence="1">Leaf</tissue>
    </source>
</reference>